<dbReference type="Proteomes" id="UP001163823">
    <property type="component" value="Chromosome 1"/>
</dbReference>
<sequence length="487" mass="55055">KDGVVQMGEELAYKRLSRFDNYQGNRATSFSALESEELKTYYYNQTLDHFNYMPDSYTTFPQKYVISFKCWGGANASAPIFVMLGAESPLEVGFSFMTDSAASFNALLVYIEHRYYGESVPFGSKEEAMKNASTKGYFNSAQAIADYAEILIHIKKELHAENSPVIVIGGSYGGALATWFRLKYPHLSLGALASSAPILYFDNITPQNGYHSIVTKNFRETSETCYETILKSWSEIDKVASMPNGLSILSKRFNTCRPLNNSKELKHYLIMKYNYAVQYGAPPEYTVSVICRGIDKASLGSDILSRIYAGIHELKRFKGDEPCLDTTDIGPAFMDEIGLGWEWQICTELVFPMGWGNETMFQPHHFDIEAYSLNCMDKYGVRPRPHWVTTYYGGHDIKLILQRFGSNIIFSNGLKDPFSIGGVLENISDSLVALYTVNGSHCLDLHPATPTDPEWLVNQRKEEVRIIKGWIIKYYDDLVAYKSENKA</sequence>
<dbReference type="AlphaFoldDB" id="A0AAD7QGK9"/>
<evidence type="ECO:0000313" key="7">
    <source>
        <dbReference type="Proteomes" id="UP001163823"/>
    </source>
</evidence>
<keyword evidence="2" id="KW-0645">Protease</keyword>
<keyword evidence="6" id="KW-0121">Carboxypeptidase</keyword>
<protein>
    <submittedName>
        <fullName evidence="6">Lysosomal Pro-X carboxypeptidase</fullName>
    </submittedName>
</protein>
<evidence type="ECO:0000256" key="5">
    <source>
        <dbReference type="ARBA" id="ARBA00023180"/>
    </source>
</evidence>
<organism evidence="6 7">
    <name type="scientific">Quillaja saponaria</name>
    <name type="common">Soap bark tree</name>
    <dbReference type="NCBI Taxonomy" id="32244"/>
    <lineage>
        <taxon>Eukaryota</taxon>
        <taxon>Viridiplantae</taxon>
        <taxon>Streptophyta</taxon>
        <taxon>Embryophyta</taxon>
        <taxon>Tracheophyta</taxon>
        <taxon>Spermatophyta</taxon>
        <taxon>Magnoliopsida</taxon>
        <taxon>eudicotyledons</taxon>
        <taxon>Gunneridae</taxon>
        <taxon>Pentapetalae</taxon>
        <taxon>rosids</taxon>
        <taxon>fabids</taxon>
        <taxon>Fabales</taxon>
        <taxon>Quillajaceae</taxon>
        <taxon>Quillaja</taxon>
    </lineage>
</organism>
<comment type="similarity">
    <text evidence="1">Belongs to the peptidase S28 family.</text>
</comment>
<dbReference type="Pfam" id="PF05577">
    <property type="entry name" value="Peptidase_S28"/>
    <property type="match status" value="1"/>
</dbReference>
<dbReference type="EMBL" id="JARAOO010000001">
    <property type="protein sequence ID" value="KAJ7981088.1"/>
    <property type="molecule type" value="Genomic_DNA"/>
</dbReference>
<dbReference type="InterPro" id="IPR029058">
    <property type="entry name" value="AB_hydrolase_fold"/>
</dbReference>
<dbReference type="InterPro" id="IPR042269">
    <property type="entry name" value="Ser_carbopepase_S28_SKS"/>
</dbReference>
<dbReference type="Gene3D" id="1.20.120.980">
    <property type="entry name" value="Serine carboxypeptidase S28, SKS domain"/>
    <property type="match status" value="1"/>
</dbReference>
<dbReference type="GO" id="GO:0004180">
    <property type="term" value="F:carboxypeptidase activity"/>
    <property type="evidence" value="ECO:0007669"/>
    <property type="project" value="UniProtKB-KW"/>
</dbReference>
<dbReference type="SUPFAM" id="SSF53474">
    <property type="entry name" value="alpha/beta-Hydrolases"/>
    <property type="match status" value="1"/>
</dbReference>
<evidence type="ECO:0000256" key="4">
    <source>
        <dbReference type="ARBA" id="ARBA00022801"/>
    </source>
</evidence>
<dbReference type="Gene3D" id="3.40.50.1820">
    <property type="entry name" value="alpha/beta hydrolase"/>
    <property type="match status" value="1"/>
</dbReference>
<name>A0AAD7QGK9_QUISA</name>
<keyword evidence="4" id="KW-0378">Hydrolase</keyword>
<accession>A0AAD7QGK9</accession>
<evidence type="ECO:0000313" key="6">
    <source>
        <dbReference type="EMBL" id="KAJ7981088.1"/>
    </source>
</evidence>
<dbReference type="KEGG" id="qsa:O6P43_000404"/>
<keyword evidence="7" id="KW-1185">Reference proteome</keyword>
<reference evidence="6 7" key="1">
    <citation type="journal article" date="2023" name="Science">
        <title>Elucidation of the pathway for biosynthesis of saponin adjuvants from the soapbark tree.</title>
        <authorList>
            <person name="Reed J."/>
            <person name="Orme A."/>
            <person name="El-Demerdash A."/>
            <person name="Owen C."/>
            <person name="Martin L.B.B."/>
            <person name="Misra R.C."/>
            <person name="Kikuchi S."/>
            <person name="Rejzek M."/>
            <person name="Martin A.C."/>
            <person name="Harkess A."/>
            <person name="Leebens-Mack J."/>
            <person name="Louveau T."/>
            <person name="Stephenson M.J."/>
            <person name="Osbourn A."/>
        </authorList>
    </citation>
    <scope>NUCLEOTIDE SEQUENCE [LARGE SCALE GENOMIC DNA]</scope>
    <source>
        <strain evidence="6">S10</strain>
    </source>
</reference>
<dbReference type="PANTHER" id="PTHR11010:SF96">
    <property type="entry name" value="LYSOSOMAL PRO-X CARBOXYPEPTIDASE-LIKE ISOFORM X1"/>
    <property type="match status" value="1"/>
</dbReference>
<gene>
    <name evidence="6" type="ORF">O6P43_000404</name>
</gene>
<proteinExistence type="inferred from homology"/>
<dbReference type="GO" id="GO:0008239">
    <property type="term" value="F:dipeptidyl-peptidase activity"/>
    <property type="evidence" value="ECO:0007669"/>
    <property type="project" value="TreeGrafter"/>
</dbReference>
<evidence type="ECO:0000256" key="2">
    <source>
        <dbReference type="ARBA" id="ARBA00022670"/>
    </source>
</evidence>
<keyword evidence="5" id="KW-0325">Glycoprotein</keyword>
<keyword evidence="3" id="KW-0732">Signal</keyword>
<evidence type="ECO:0000256" key="1">
    <source>
        <dbReference type="ARBA" id="ARBA00011079"/>
    </source>
</evidence>
<dbReference type="GO" id="GO:0070008">
    <property type="term" value="F:serine-type exopeptidase activity"/>
    <property type="evidence" value="ECO:0007669"/>
    <property type="project" value="InterPro"/>
</dbReference>
<dbReference type="PANTHER" id="PTHR11010">
    <property type="entry name" value="PROTEASE S28 PRO-X CARBOXYPEPTIDASE-RELATED"/>
    <property type="match status" value="1"/>
</dbReference>
<evidence type="ECO:0000256" key="3">
    <source>
        <dbReference type="ARBA" id="ARBA00022729"/>
    </source>
</evidence>
<dbReference type="GO" id="GO:0006508">
    <property type="term" value="P:proteolysis"/>
    <property type="evidence" value="ECO:0007669"/>
    <property type="project" value="UniProtKB-KW"/>
</dbReference>
<dbReference type="InterPro" id="IPR008758">
    <property type="entry name" value="Peptidase_S28"/>
</dbReference>
<comment type="caution">
    <text evidence="6">The sequence shown here is derived from an EMBL/GenBank/DDBJ whole genome shotgun (WGS) entry which is preliminary data.</text>
</comment>
<feature type="non-terminal residue" evidence="6">
    <location>
        <position position="1"/>
    </location>
</feature>